<dbReference type="CDD" id="cd12148">
    <property type="entry name" value="fungal_TF_MHR"/>
    <property type="match status" value="1"/>
</dbReference>
<comment type="subcellular location">
    <subcellularLocation>
        <location evidence="1">Membrane</location>
        <topology evidence="1">Multi-pass membrane protein</topology>
    </subcellularLocation>
</comment>
<protein>
    <submittedName>
        <fullName evidence="7">Sulfite oxidase</fullName>
    </submittedName>
</protein>
<dbReference type="PANTHER" id="PTHR43791">
    <property type="entry name" value="PERMEASE-RELATED"/>
    <property type="match status" value="1"/>
</dbReference>
<dbReference type="AlphaFoldDB" id="A0AB34FFK7"/>
<feature type="transmembrane region" description="Helical" evidence="6">
    <location>
        <begin position="214"/>
        <end position="236"/>
    </location>
</feature>
<keyword evidence="5 6" id="KW-0472">Membrane</keyword>
<evidence type="ECO:0000256" key="5">
    <source>
        <dbReference type="ARBA" id="ARBA00023136"/>
    </source>
</evidence>
<dbReference type="Pfam" id="PF07690">
    <property type="entry name" value="MFS_1"/>
    <property type="match status" value="1"/>
</dbReference>
<dbReference type="SUPFAM" id="SSF103473">
    <property type="entry name" value="MFS general substrate transporter"/>
    <property type="match status" value="1"/>
</dbReference>
<dbReference type="PANTHER" id="PTHR43791:SF52">
    <property type="entry name" value="TRANSPORTER, PUTATIVE (AFU_ORTHOLOGUE AFUA_1G11820)-RELATED"/>
    <property type="match status" value="1"/>
</dbReference>
<evidence type="ECO:0000256" key="6">
    <source>
        <dbReference type="SAM" id="Phobius"/>
    </source>
</evidence>
<dbReference type="GO" id="GO:0022857">
    <property type="term" value="F:transmembrane transporter activity"/>
    <property type="evidence" value="ECO:0007669"/>
    <property type="project" value="InterPro"/>
</dbReference>
<gene>
    <name evidence="7" type="ORF">O9K51_10021</name>
</gene>
<feature type="transmembrane region" description="Helical" evidence="6">
    <location>
        <begin position="94"/>
        <end position="114"/>
    </location>
</feature>
<dbReference type="InterPro" id="IPR036259">
    <property type="entry name" value="MFS_trans_sf"/>
</dbReference>
<feature type="transmembrane region" description="Helical" evidence="6">
    <location>
        <begin position="55"/>
        <end position="73"/>
    </location>
</feature>
<feature type="transmembrane region" description="Helical" evidence="6">
    <location>
        <begin position="179"/>
        <end position="202"/>
    </location>
</feature>
<organism evidence="7 8">
    <name type="scientific">Purpureocillium lavendulum</name>
    <dbReference type="NCBI Taxonomy" id="1247861"/>
    <lineage>
        <taxon>Eukaryota</taxon>
        <taxon>Fungi</taxon>
        <taxon>Dikarya</taxon>
        <taxon>Ascomycota</taxon>
        <taxon>Pezizomycotina</taxon>
        <taxon>Sordariomycetes</taxon>
        <taxon>Hypocreomycetidae</taxon>
        <taxon>Hypocreales</taxon>
        <taxon>Ophiocordycipitaceae</taxon>
        <taxon>Purpureocillium</taxon>
    </lineage>
</organism>
<dbReference type="GO" id="GO:0016020">
    <property type="term" value="C:membrane"/>
    <property type="evidence" value="ECO:0007669"/>
    <property type="project" value="UniProtKB-SubCell"/>
</dbReference>
<feature type="transmembrane region" description="Helical" evidence="6">
    <location>
        <begin position="120"/>
        <end position="140"/>
    </location>
</feature>
<evidence type="ECO:0000256" key="4">
    <source>
        <dbReference type="ARBA" id="ARBA00022989"/>
    </source>
</evidence>
<evidence type="ECO:0000313" key="7">
    <source>
        <dbReference type="EMBL" id="KAJ6437464.1"/>
    </source>
</evidence>
<evidence type="ECO:0000313" key="8">
    <source>
        <dbReference type="Proteomes" id="UP001163105"/>
    </source>
</evidence>
<name>A0AB34FFK7_9HYPO</name>
<proteinExistence type="predicted"/>
<comment type="caution">
    <text evidence="7">The sequence shown here is derived from an EMBL/GenBank/DDBJ whole genome shotgun (WGS) entry which is preliminary data.</text>
</comment>
<keyword evidence="2" id="KW-0813">Transport</keyword>
<dbReference type="FunFam" id="1.20.1250.20:FF:000034">
    <property type="entry name" value="MFS general substrate transporter"/>
    <property type="match status" value="1"/>
</dbReference>
<dbReference type="InterPro" id="IPR011701">
    <property type="entry name" value="MFS"/>
</dbReference>
<evidence type="ECO:0000256" key="2">
    <source>
        <dbReference type="ARBA" id="ARBA00022448"/>
    </source>
</evidence>
<reference evidence="7" key="1">
    <citation type="submission" date="2023-01" db="EMBL/GenBank/DDBJ databases">
        <title>The growth and conidiation of Purpureocillium lavendulum are regulated by nitrogen source and histone H3K14 acetylation.</title>
        <authorList>
            <person name="Tang P."/>
            <person name="Han J."/>
            <person name="Zhang C."/>
            <person name="Tang P."/>
            <person name="Qi F."/>
            <person name="Zhang K."/>
            <person name="Liang L."/>
        </authorList>
    </citation>
    <scope>NUCLEOTIDE SEQUENCE</scope>
    <source>
        <strain evidence="7">YMF1.00683</strain>
    </source>
</reference>
<keyword evidence="3 6" id="KW-0812">Transmembrane</keyword>
<keyword evidence="4 6" id="KW-1133">Transmembrane helix</keyword>
<evidence type="ECO:0000256" key="3">
    <source>
        <dbReference type="ARBA" id="ARBA00022692"/>
    </source>
</evidence>
<dbReference type="Gene3D" id="1.20.1250.20">
    <property type="entry name" value="MFS general substrate transporter like domains"/>
    <property type="match status" value="1"/>
</dbReference>
<evidence type="ECO:0000256" key="1">
    <source>
        <dbReference type="ARBA" id="ARBA00004141"/>
    </source>
</evidence>
<feature type="transmembrane region" description="Helical" evidence="6">
    <location>
        <begin position="152"/>
        <end position="173"/>
    </location>
</feature>
<feature type="transmembrane region" description="Helical" evidence="6">
    <location>
        <begin position="700"/>
        <end position="717"/>
    </location>
</feature>
<accession>A0AB34FFK7</accession>
<dbReference type="EMBL" id="JAQHRD010000012">
    <property type="protein sequence ID" value="KAJ6437464.1"/>
    <property type="molecule type" value="Genomic_DNA"/>
</dbReference>
<keyword evidence="8" id="KW-1185">Reference proteome</keyword>
<dbReference type="Proteomes" id="UP001163105">
    <property type="component" value="Unassembled WGS sequence"/>
</dbReference>
<sequence length="841" mass="93358">MCAALISDPEKVAQGSNGSLEGIDTGELEDAAAAAIELQTKVDDKKLLRRLDMRVIPPIFALFFMSFMDRGNIGNAKIQGMEKTLGMKGQDYSVALFVFFVPYILCEVPSNLLLKKLSPSTWLSFIITGWGIVTIGQGLVKNFGGLVGLRVALGFFESGLFPGGTYLMSAYYARYELQWRFTLFFSSIIIAGAFGGLFAFALAKLDGVQNLEGWRWIFIIEGIITVAIGIIAKFWIVDWPEQAKFLSPDEKAHLARKLAADAGGGSVARMDRLDKAAVRRILKDWKIYMGIFLASDAGATNDKDAVSIDADVMTGMVGDPSRSVEFFGRSSAGSFLRQINSAIDAQLGQSHTIASRDLDGVSPLRRASHVECQKKDPRDFVLPQRQTADNLLQSYYDYVWAVLPVSDWNAFKRDYTAIWTGLLPGIPEATFYCMLNMAFALGSQFSLSIEPDQRQDVGKSFSERARKLFGPHTHDSASIERVQCMLLMGLYLQSTCDTVLSMTFGRPSMIASCLPETVHVPAPSMIDDDYLDRGVEPQAIRPDGRPCIVAFFVKTIELYDIINDILLQLYQSSSDVASKDTHLLVAVLRFDDRLRKWAQSLPDHLQYSQPEKDHSLLFERQRIRPPSSYLQARIVVLRPVLAEYYLKLFNLKKSRASNDDSLSHHLVIKSAELCFQAAHEMIDVLYHRFDIITVTGPVPAWWFAVLFVYTAATVLLAERLRPIDERAGVSCSWHGGRSWDQAIELLKAYSRVGKSAERCVAALGILSSKIPSTARFSLVHGESGPRQDDTDICGVGGMATNAIASQECVVGSDVHLFDLGTIDFDIDDMFWLNTSAADIIF</sequence>